<proteinExistence type="predicted"/>
<protein>
    <submittedName>
        <fullName evidence="1">Uncharacterized protein</fullName>
    </submittedName>
</protein>
<dbReference type="AlphaFoldDB" id="A0A1E7Z6A1"/>
<evidence type="ECO:0000313" key="1">
    <source>
        <dbReference type="EMBL" id="OFC69056.1"/>
    </source>
</evidence>
<dbReference type="STRING" id="1656094.BFC18_20175"/>
<evidence type="ECO:0000313" key="2">
    <source>
        <dbReference type="Proteomes" id="UP000175691"/>
    </source>
</evidence>
<name>A0A1E7Z6A1_9ALTE</name>
<accession>A0A1E7Z6A1</accession>
<comment type="caution">
    <text evidence="1">The sequence shown here is derived from an EMBL/GenBank/DDBJ whole genome shotgun (WGS) entry which is preliminary data.</text>
</comment>
<organism evidence="1 2">
    <name type="scientific">Alteromonas confluentis</name>
    <dbReference type="NCBI Taxonomy" id="1656094"/>
    <lineage>
        <taxon>Bacteria</taxon>
        <taxon>Pseudomonadati</taxon>
        <taxon>Pseudomonadota</taxon>
        <taxon>Gammaproteobacteria</taxon>
        <taxon>Alteromonadales</taxon>
        <taxon>Alteromonadaceae</taxon>
        <taxon>Alteromonas/Salinimonas group</taxon>
        <taxon>Alteromonas</taxon>
    </lineage>
</organism>
<keyword evidence="2" id="KW-1185">Reference proteome</keyword>
<gene>
    <name evidence="1" type="ORF">BFC18_20175</name>
</gene>
<reference evidence="1 2" key="1">
    <citation type="submission" date="2016-08" db="EMBL/GenBank/DDBJ databases">
        <authorList>
            <person name="Seilhamer J.J."/>
        </authorList>
    </citation>
    <scope>NUCLEOTIDE SEQUENCE [LARGE SCALE GENOMIC DNA]</scope>
    <source>
        <strain evidence="1 2">KCTC 42603</strain>
    </source>
</reference>
<dbReference type="Proteomes" id="UP000175691">
    <property type="component" value="Unassembled WGS sequence"/>
</dbReference>
<dbReference type="EMBL" id="MDHN01000041">
    <property type="protein sequence ID" value="OFC69056.1"/>
    <property type="molecule type" value="Genomic_DNA"/>
</dbReference>
<sequence length="64" mass="7331">MCWADRCTIIRNTACTQHLMANYFAFVWMTGKIHDGLFMVYSSGNYDGRDCLGGQTKLAVDRIY</sequence>